<dbReference type="Proteomes" id="UP000621386">
    <property type="component" value="Unassembled WGS sequence"/>
</dbReference>
<organism evidence="2 3">
    <name type="scientific">Streptomyces musisoli</name>
    <dbReference type="NCBI Taxonomy" id="2802280"/>
    <lineage>
        <taxon>Bacteria</taxon>
        <taxon>Bacillati</taxon>
        <taxon>Actinomycetota</taxon>
        <taxon>Actinomycetes</taxon>
        <taxon>Kitasatosporales</taxon>
        <taxon>Streptomycetaceae</taxon>
        <taxon>Streptomyces</taxon>
    </lineage>
</organism>
<evidence type="ECO:0000256" key="1">
    <source>
        <dbReference type="SAM" id="MobiDB-lite"/>
    </source>
</evidence>
<evidence type="ECO:0000313" key="3">
    <source>
        <dbReference type="Proteomes" id="UP000621386"/>
    </source>
</evidence>
<comment type="caution">
    <text evidence="2">The sequence shown here is derived from an EMBL/GenBank/DDBJ whole genome shotgun (WGS) entry which is preliminary data.</text>
</comment>
<accession>A0ABS1P9G2</accession>
<feature type="compositionally biased region" description="Low complexity" evidence="1">
    <location>
        <begin position="42"/>
        <end position="55"/>
    </location>
</feature>
<keyword evidence="3" id="KW-1185">Reference proteome</keyword>
<evidence type="ECO:0008006" key="4">
    <source>
        <dbReference type="Google" id="ProtNLM"/>
    </source>
</evidence>
<evidence type="ECO:0000313" key="2">
    <source>
        <dbReference type="EMBL" id="MBL1108697.1"/>
    </source>
</evidence>
<feature type="region of interest" description="Disordered" evidence="1">
    <location>
        <begin position="1"/>
        <end position="100"/>
    </location>
</feature>
<dbReference type="EMBL" id="JAERRH010000014">
    <property type="protein sequence ID" value="MBL1108697.1"/>
    <property type="molecule type" value="Genomic_DNA"/>
</dbReference>
<gene>
    <name evidence="2" type="ORF">JK361_29625</name>
</gene>
<sequence length="100" mass="9842">MGVFARLLGRSKVTPEASDAAAPAGPEPAGAEAEQADRTESAETGEAGSAEATEAVGDGHEDVAVRSDAGTDDTSESTGIPRQQSAGEAADSEAGEGALR</sequence>
<reference evidence="2 3" key="1">
    <citation type="submission" date="2021-01" db="EMBL/GenBank/DDBJ databases">
        <title>WGS of actinomycetes isolated from Thailand.</title>
        <authorList>
            <person name="Thawai C."/>
        </authorList>
    </citation>
    <scope>NUCLEOTIDE SEQUENCE [LARGE SCALE GENOMIC DNA]</scope>
    <source>
        <strain evidence="2 3">CH5-8</strain>
    </source>
</reference>
<feature type="compositionally biased region" description="Low complexity" evidence="1">
    <location>
        <begin position="15"/>
        <end position="33"/>
    </location>
</feature>
<proteinExistence type="predicted"/>
<protein>
    <recommendedName>
        <fullName evidence="4">Gliding motility protein</fullName>
    </recommendedName>
</protein>
<dbReference type="RefSeq" id="WP_201823868.1">
    <property type="nucleotide sequence ID" value="NZ_JAERRH010000014.1"/>
</dbReference>
<name>A0ABS1P9G2_9ACTN</name>